<keyword evidence="2" id="KW-1185">Reference proteome</keyword>
<evidence type="ECO:0000313" key="1">
    <source>
        <dbReference type="EMBL" id="OMJ86197.1"/>
    </source>
</evidence>
<evidence type="ECO:0000313" key="2">
    <source>
        <dbReference type="Proteomes" id="UP000187209"/>
    </source>
</evidence>
<sequence>MDDDPTLRIQKLIKPPSKALIHERLFKESILCQKLSTPYQKKLEAQKSEPLRNGQKIEDALIQSKHKSKAEILQLKKKYQSEELKSLQKVPKINENSKLLASRTSSFLTDIKSAYLKSIITSSRPSRITLNQHSRTIKTARICLDDLDLRPSYCKTPHAYKVIPTKERPIHIQTLTKNYESPQSPVNLLNMDTLSRNQYWIQLKAQHLEKIQKEVFDKTTKECLFSPKLVPRINISCITPQPKSFNISPIRQKYSIRGSQNSSPMLSPSSGFNSKISSLREKFEINCYGSLSPHRKKIGFKAGMNLKKFMQVAQPMIRYMSPRYLR</sequence>
<organism evidence="1 2">
    <name type="scientific">Stentor coeruleus</name>
    <dbReference type="NCBI Taxonomy" id="5963"/>
    <lineage>
        <taxon>Eukaryota</taxon>
        <taxon>Sar</taxon>
        <taxon>Alveolata</taxon>
        <taxon>Ciliophora</taxon>
        <taxon>Postciliodesmatophora</taxon>
        <taxon>Heterotrichea</taxon>
        <taxon>Heterotrichida</taxon>
        <taxon>Stentoridae</taxon>
        <taxon>Stentor</taxon>
    </lineage>
</organism>
<reference evidence="1 2" key="1">
    <citation type="submission" date="2016-11" db="EMBL/GenBank/DDBJ databases">
        <title>The macronuclear genome of Stentor coeruleus: a giant cell with tiny introns.</title>
        <authorList>
            <person name="Slabodnick M."/>
            <person name="Ruby J.G."/>
            <person name="Reiff S.B."/>
            <person name="Swart E.C."/>
            <person name="Gosai S."/>
            <person name="Prabakaran S."/>
            <person name="Witkowska E."/>
            <person name="Larue G.E."/>
            <person name="Fisher S."/>
            <person name="Freeman R.M."/>
            <person name="Gunawardena J."/>
            <person name="Chu W."/>
            <person name="Stover N.A."/>
            <person name="Gregory B.D."/>
            <person name="Nowacki M."/>
            <person name="Derisi J."/>
            <person name="Roy S.W."/>
            <person name="Marshall W.F."/>
            <person name="Sood P."/>
        </authorList>
    </citation>
    <scope>NUCLEOTIDE SEQUENCE [LARGE SCALE GENOMIC DNA]</scope>
    <source>
        <strain evidence="1">WM001</strain>
    </source>
</reference>
<comment type="caution">
    <text evidence="1">The sequence shown here is derived from an EMBL/GenBank/DDBJ whole genome shotgun (WGS) entry which is preliminary data.</text>
</comment>
<name>A0A1R2CB22_9CILI</name>
<accession>A0A1R2CB22</accession>
<dbReference type="AlphaFoldDB" id="A0A1R2CB22"/>
<proteinExistence type="predicted"/>
<protein>
    <submittedName>
        <fullName evidence="1">Uncharacterized protein</fullName>
    </submittedName>
</protein>
<dbReference type="Proteomes" id="UP000187209">
    <property type="component" value="Unassembled WGS sequence"/>
</dbReference>
<dbReference type="EMBL" id="MPUH01000213">
    <property type="protein sequence ID" value="OMJ86197.1"/>
    <property type="molecule type" value="Genomic_DNA"/>
</dbReference>
<gene>
    <name evidence="1" type="ORF">SteCoe_12334</name>
</gene>